<name>A0A0F9VMS0_9ZZZZ</name>
<dbReference type="EMBL" id="LAZR01000483">
    <property type="protein sequence ID" value="KKN67098.1"/>
    <property type="molecule type" value="Genomic_DNA"/>
</dbReference>
<proteinExistence type="predicted"/>
<dbReference type="AlphaFoldDB" id="A0A0F9VMS0"/>
<gene>
    <name evidence="1" type="ORF">LCGC14_0464450</name>
</gene>
<evidence type="ECO:0000313" key="1">
    <source>
        <dbReference type="EMBL" id="KKN67098.1"/>
    </source>
</evidence>
<organism evidence="1">
    <name type="scientific">marine sediment metagenome</name>
    <dbReference type="NCBI Taxonomy" id="412755"/>
    <lineage>
        <taxon>unclassified sequences</taxon>
        <taxon>metagenomes</taxon>
        <taxon>ecological metagenomes</taxon>
    </lineage>
</organism>
<protein>
    <submittedName>
        <fullName evidence="1">Uncharacterized protein</fullName>
    </submittedName>
</protein>
<sequence length="98" mass="11137">MAGRRRMRRVRIPITAKGSLGVSFSNKAATRRRKEVKLAKRIGERRVVGKLRALQNFNKNRNPTLSRKARADAKFIASSFRGRRRVMTGTGLGSSKRR</sequence>
<comment type="caution">
    <text evidence="1">The sequence shown here is derived from an EMBL/GenBank/DDBJ whole genome shotgun (WGS) entry which is preliminary data.</text>
</comment>
<accession>A0A0F9VMS0</accession>
<reference evidence="1" key="1">
    <citation type="journal article" date="2015" name="Nature">
        <title>Complex archaea that bridge the gap between prokaryotes and eukaryotes.</title>
        <authorList>
            <person name="Spang A."/>
            <person name="Saw J.H."/>
            <person name="Jorgensen S.L."/>
            <person name="Zaremba-Niedzwiedzka K."/>
            <person name="Martijn J."/>
            <person name="Lind A.E."/>
            <person name="van Eijk R."/>
            <person name="Schleper C."/>
            <person name="Guy L."/>
            <person name="Ettema T.J."/>
        </authorList>
    </citation>
    <scope>NUCLEOTIDE SEQUENCE</scope>
</reference>